<proteinExistence type="predicted"/>
<comment type="caution">
    <text evidence="2">The sequence shown here is derived from an EMBL/GenBank/DDBJ whole genome shotgun (WGS) entry which is preliminary data.</text>
</comment>
<dbReference type="NCBIfam" id="TIGR02548">
    <property type="entry name" value="casB_cse2"/>
    <property type="match status" value="1"/>
</dbReference>
<dbReference type="InterPro" id="IPR038287">
    <property type="entry name" value="Cse2_sf"/>
</dbReference>
<name>A0ABQ5P835_9ACTN</name>
<feature type="compositionally biased region" description="Acidic residues" evidence="1">
    <location>
        <begin position="243"/>
        <end position="253"/>
    </location>
</feature>
<feature type="region of interest" description="Disordered" evidence="1">
    <location>
        <begin position="218"/>
        <end position="253"/>
    </location>
</feature>
<keyword evidence="3" id="KW-1185">Reference proteome</keyword>
<feature type="compositionally biased region" description="Basic and acidic residues" evidence="1">
    <location>
        <begin position="144"/>
        <end position="153"/>
    </location>
</feature>
<protein>
    <submittedName>
        <fullName evidence="2">Type I-E CRISPR-associated protein Cse2/CasB</fullName>
    </submittedName>
</protein>
<dbReference type="EMBL" id="BSBI01000016">
    <property type="protein sequence ID" value="GLF98745.1"/>
    <property type="molecule type" value="Genomic_DNA"/>
</dbReference>
<gene>
    <name evidence="2" type="primary">casB</name>
    <name evidence="2" type="ORF">SYYSPA8_30630</name>
</gene>
<dbReference type="Pfam" id="PF09485">
    <property type="entry name" value="CRISPR_Cse2"/>
    <property type="match status" value="1"/>
</dbReference>
<feature type="region of interest" description="Disordered" evidence="1">
    <location>
        <begin position="134"/>
        <end position="154"/>
    </location>
</feature>
<evidence type="ECO:0000256" key="1">
    <source>
        <dbReference type="SAM" id="MobiDB-lite"/>
    </source>
</evidence>
<feature type="region of interest" description="Disordered" evidence="1">
    <location>
        <begin position="1"/>
        <end position="30"/>
    </location>
</feature>
<dbReference type="InterPro" id="IPR013382">
    <property type="entry name" value="CRISPR-assoc_prot_Cse2"/>
</dbReference>
<dbReference type="CDD" id="cd09731">
    <property type="entry name" value="Cse2_I-E"/>
    <property type="match status" value="1"/>
</dbReference>
<dbReference type="RefSeq" id="WP_323450718.1">
    <property type="nucleotide sequence ID" value="NZ_BSBI01000016.1"/>
</dbReference>
<evidence type="ECO:0000313" key="3">
    <source>
        <dbReference type="Proteomes" id="UP001291653"/>
    </source>
</evidence>
<accession>A0ABQ5P835</accession>
<organism evidence="2 3">
    <name type="scientific">Streptomyces yaizuensis</name>
    <dbReference type="NCBI Taxonomy" id="2989713"/>
    <lineage>
        <taxon>Bacteria</taxon>
        <taxon>Bacillati</taxon>
        <taxon>Actinomycetota</taxon>
        <taxon>Actinomycetes</taxon>
        <taxon>Kitasatosporales</taxon>
        <taxon>Streptomycetaceae</taxon>
        <taxon>Streptomyces</taxon>
    </lineage>
</organism>
<sequence length="253" mass="27563">MTTTDQPPEPTGPAAAPPTAYRRPLEQPGRAADRCVSRLQLGYRQDNPAAVAELARLRRGAGRTAHTLQDHWGMGGLDELADILGDDTTGVRREHAEEAVYLAVTLWSLHQRSLRDSGMHQRGATLGGAVRTLMQKKGSPGGGSEERPDDPLRKRLVRVGTADTIASVAVRLREIVLLLRDGQVPLDYGRLADQLYRWQVPSGRAVVRREWGREFHLAAPRRGSASRAGDAGGADAFDRDIGPDDPDDDRSGE</sequence>
<evidence type="ECO:0000313" key="2">
    <source>
        <dbReference type="EMBL" id="GLF98745.1"/>
    </source>
</evidence>
<reference evidence="2 3" key="1">
    <citation type="submission" date="2022-10" db="EMBL/GenBank/DDBJ databases">
        <title>Draft genome sequence of Streptomyces sp. YSPA8.</title>
        <authorList>
            <person name="Moriuchi R."/>
            <person name="Dohra H."/>
            <person name="Yamamura H."/>
            <person name="Kodani S."/>
        </authorList>
    </citation>
    <scope>NUCLEOTIDE SEQUENCE [LARGE SCALE GENOMIC DNA]</scope>
    <source>
        <strain evidence="2 3">YSPA8</strain>
    </source>
</reference>
<feature type="compositionally biased region" description="Low complexity" evidence="1">
    <location>
        <begin position="218"/>
        <end position="235"/>
    </location>
</feature>
<dbReference type="Gene3D" id="1.10.520.40">
    <property type="entry name" value="CRISPR-associated protein Cse2"/>
    <property type="match status" value="1"/>
</dbReference>
<dbReference type="Proteomes" id="UP001291653">
    <property type="component" value="Unassembled WGS sequence"/>
</dbReference>